<dbReference type="PATRIC" id="fig|1423759.3.peg.317"/>
<dbReference type="Pfam" id="PF00849">
    <property type="entry name" value="PseudoU_synth_2"/>
    <property type="match status" value="1"/>
</dbReference>
<sequence length="289" mass="32756">MEYTWINSESDQTIKKILLANGISQRLLSQIRRGEGDLLVGEKYRKLTTMVAHGQAVTLRLPDENNEEIAIAHGTLTILYEDSNWLIVDKKAGMTTVPGPSNRETTLVNYVKGYLFDSGATDLVPHIITRLDRFTSGIVLIAKNRIAQGMIEKVEYKNFEKYYLAVVEGDLPSEHALINKPIGKRDANIRREVMATGQSAVTEYWVKKRLGNNSLVLVKLHTGRTHQIRVHFSEIGFPLLGDKLYDGNIEKIARQALHAFKLKFLDPFTKKYIEVECGLPEDMQCLLEK</sequence>
<accession>A0A0R1MG80</accession>
<keyword evidence="3 5" id="KW-0413">Isomerase</keyword>
<keyword evidence="8" id="KW-1185">Reference proteome</keyword>
<evidence type="ECO:0000256" key="4">
    <source>
        <dbReference type="PIRSR" id="PIRSR606225-1"/>
    </source>
</evidence>
<evidence type="ECO:0000256" key="1">
    <source>
        <dbReference type="ARBA" id="ARBA00000073"/>
    </source>
</evidence>
<dbReference type="NCBIfam" id="TIGR00005">
    <property type="entry name" value="rluA_subfam"/>
    <property type="match status" value="1"/>
</dbReference>
<dbReference type="GO" id="GO:0003723">
    <property type="term" value="F:RNA binding"/>
    <property type="evidence" value="ECO:0007669"/>
    <property type="project" value="InterPro"/>
</dbReference>
<gene>
    <name evidence="7" type="ORF">FC92_GL000299</name>
</gene>
<dbReference type="OrthoDB" id="9807829at2"/>
<feature type="domain" description="Pseudouridine synthase RsuA/RluA-like" evidence="6">
    <location>
        <begin position="84"/>
        <end position="233"/>
    </location>
</feature>
<dbReference type="InterPro" id="IPR006145">
    <property type="entry name" value="PsdUridine_synth_RsuA/RluA"/>
</dbReference>
<evidence type="ECO:0000256" key="5">
    <source>
        <dbReference type="RuleBase" id="RU362028"/>
    </source>
</evidence>
<proteinExistence type="inferred from homology"/>
<comment type="function">
    <text evidence="5">Responsible for synthesis of pseudouridine from uracil.</text>
</comment>
<comment type="catalytic activity">
    <reaction evidence="1 5">
        <text>a uridine in RNA = a pseudouridine in RNA</text>
        <dbReference type="Rhea" id="RHEA:48348"/>
        <dbReference type="Rhea" id="RHEA-COMP:12068"/>
        <dbReference type="Rhea" id="RHEA-COMP:12069"/>
        <dbReference type="ChEBI" id="CHEBI:65314"/>
        <dbReference type="ChEBI" id="CHEBI:65315"/>
    </reaction>
</comment>
<evidence type="ECO:0000256" key="2">
    <source>
        <dbReference type="ARBA" id="ARBA00010876"/>
    </source>
</evidence>
<dbReference type="EMBL" id="AZDX01000012">
    <property type="protein sequence ID" value="KRL06956.1"/>
    <property type="molecule type" value="Genomic_DNA"/>
</dbReference>
<dbReference type="PANTHER" id="PTHR21600">
    <property type="entry name" value="MITOCHONDRIAL RNA PSEUDOURIDINE SYNTHASE"/>
    <property type="match status" value="1"/>
</dbReference>
<evidence type="ECO:0000259" key="6">
    <source>
        <dbReference type="Pfam" id="PF00849"/>
    </source>
</evidence>
<comment type="caution">
    <text evidence="7">The sequence shown here is derived from an EMBL/GenBank/DDBJ whole genome shotgun (WGS) entry which is preliminary data.</text>
</comment>
<dbReference type="RefSeq" id="WP_057869432.1">
    <property type="nucleotide sequence ID" value="NZ_AZDX01000012.1"/>
</dbReference>
<dbReference type="PANTHER" id="PTHR21600:SF44">
    <property type="entry name" value="RIBOSOMAL LARGE SUBUNIT PSEUDOURIDINE SYNTHASE D"/>
    <property type="match status" value="1"/>
</dbReference>
<dbReference type="GeneID" id="98310230"/>
<dbReference type="InterPro" id="IPR006224">
    <property type="entry name" value="PsdUridine_synth_RluA-like_CS"/>
</dbReference>
<dbReference type="PROSITE" id="PS01129">
    <property type="entry name" value="PSI_RLU"/>
    <property type="match status" value="1"/>
</dbReference>
<protein>
    <recommendedName>
        <fullName evidence="5">Pseudouridine synthase</fullName>
        <ecNumber evidence="5">5.4.99.-</ecNumber>
    </recommendedName>
</protein>
<dbReference type="InterPro" id="IPR020103">
    <property type="entry name" value="PsdUridine_synth_cat_dom_sf"/>
</dbReference>
<feature type="active site" evidence="4">
    <location>
        <position position="132"/>
    </location>
</feature>
<dbReference type="CDD" id="cd02869">
    <property type="entry name" value="PseudoU_synth_RluA_like"/>
    <property type="match status" value="1"/>
</dbReference>
<dbReference type="AlphaFoldDB" id="A0A0R1MG80"/>
<dbReference type="Gene3D" id="3.30.2350.10">
    <property type="entry name" value="Pseudouridine synthase"/>
    <property type="match status" value="1"/>
</dbReference>
<reference evidence="7 8" key="1">
    <citation type="journal article" date="2015" name="Genome Announc.">
        <title>Expanding the biotechnology potential of lactobacilli through comparative genomics of 213 strains and associated genera.</title>
        <authorList>
            <person name="Sun Z."/>
            <person name="Harris H.M."/>
            <person name="McCann A."/>
            <person name="Guo C."/>
            <person name="Argimon S."/>
            <person name="Zhang W."/>
            <person name="Yang X."/>
            <person name="Jeffery I.B."/>
            <person name="Cooney J.C."/>
            <person name="Kagawa T.F."/>
            <person name="Liu W."/>
            <person name="Song Y."/>
            <person name="Salvetti E."/>
            <person name="Wrobel A."/>
            <person name="Rasinkangas P."/>
            <person name="Parkhill J."/>
            <person name="Rea M.C."/>
            <person name="O'Sullivan O."/>
            <person name="Ritari J."/>
            <person name="Douillard F.P."/>
            <person name="Paul Ross R."/>
            <person name="Yang R."/>
            <person name="Briner A.E."/>
            <person name="Felis G.E."/>
            <person name="de Vos W.M."/>
            <person name="Barrangou R."/>
            <person name="Klaenhammer T.R."/>
            <person name="Caufield P.W."/>
            <person name="Cui Y."/>
            <person name="Zhang H."/>
            <person name="O'Toole P.W."/>
        </authorList>
    </citation>
    <scope>NUCLEOTIDE SEQUENCE [LARGE SCALE GENOMIC DNA]</scope>
    <source>
        <strain evidence="7 8">DSM 19519</strain>
    </source>
</reference>
<dbReference type="InterPro" id="IPR050188">
    <property type="entry name" value="RluA_PseudoU_synthase"/>
</dbReference>
<comment type="similarity">
    <text evidence="2 5">Belongs to the pseudouridine synthase RluA family.</text>
</comment>
<evidence type="ECO:0000313" key="8">
    <source>
        <dbReference type="Proteomes" id="UP000051448"/>
    </source>
</evidence>
<dbReference type="GO" id="GO:0140098">
    <property type="term" value="F:catalytic activity, acting on RNA"/>
    <property type="evidence" value="ECO:0007669"/>
    <property type="project" value="UniProtKB-ARBA"/>
</dbReference>
<dbReference type="STRING" id="1423759.FC92_GL000299"/>
<dbReference type="SUPFAM" id="SSF55120">
    <property type="entry name" value="Pseudouridine synthase"/>
    <property type="match status" value="1"/>
</dbReference>
<dbReference type="Proteomes" id="UP000051448">
    <property type="component" value="Unassembled WGS sequence"/>
</dbReference>
<evidence type="ECO:0000313" key="7">
    <source>
        <dbReference type="EMBL" id="KRL06956.1"/>
    </source>
</evidence>
<dbReference type="InterPro" id="IPR006225">
    <property type="entry name" value="PsdUridine_synth_RluC/D"/>
</dbReference>
<evidence type="ECO:0000256" key="3">
    <source>
        <dbReference type="ARBA" id="ARBA00023235"/>
    </source>
</evidence>
<dbReference type="GO" id="GO:0009982">
    <property type="term" value="F:pseudouridine synthase activity"/>
    <property type="evidence" value="ECO:0007669"/>
    <property type="project" value="InterPro"/>
</dbReference>
<dbReference type="EC" id="5.4.99.-" evidence="5"/>
<organism evidence="7 8">
    <name type="scientific">Liquorilactobacillus hordei DSM 19519</name>
    <dbReference type="NCBI Taxonomy" id="1423759"/>
    <lineage>
        <taxon>Bacteria</taxon>
        <taxon>Bacillati</taxon>
        <taxon>Bacillota</taxon>
        <taxon>Bacilli</taxon>
        <taxon>Lactobacillales</taxon>
        <taxon>Lactobacillaceae</taxon>
        <taxon>Liquorilactobacillus</taxon>
    </lineage>
</organism>
<dbReference type="GO" id="GO:0000455">
    <property type="term" value="P:enzyme-directed rRNA pseudouridine synthesis"/>
    <property type="evidence" value="ECO:0007669"/>
    <property type="project" value="TreeGrafter"/>
</dbReference>
<name>A0A0R1MG80_9LACO</name>